<reference evidence="5 6" key="1">
    <citation type="journal article" date="2018" name="Nat. Biotechnol.">
        <title>A standardized bacterial taxonomy based on genome phylogeny substantially revises the tree of life.</title>
        <authorList>
            <person name="Parks D.H."/>
            <person name="Chuvochina M."/>
            <person name="Waite D.W."/>
            <person name="Rinke C."/>
            <person name="Skarshewski A."/>
            <person name="Chaumeil P.A."/>
            <person name="Hugenholtz P."/>
        </authorList>
    </citation>
    <scope>NUCLEOTIDE SEQUENCE [LARGE SCALE GENOMIC DNA]</scope>
    <source>
        <strain evidence="5">UBA9905</strain>
    </source>
</reference>
<protein>
    <submittedName>
        <fullName evidence="5">ABC transporter ATP-binding protein</fullName>
    </submittedName>
</protein>
<dbReference type="GO" id="GO:0016887">
    <property type="term" value="F:ATP hydrolysis activity"/>
    <property type="evidence" value="ECO:0007669"/>
    <property type="project" value="InterPro"/>
</dbReference>
<dbReference type="Proteomes" id="UP000264215">
    <property type="component" value="Unassembled WGS sequence"/>
</dbReference>
<dbReference type="SUPFAM" id="SSF52540">
    <property type="entry name" value="P-loop containing nucleoside triphosphate hydrolases"/>
    <property type="match status" value="1"/>
</dbReference>
<dbReference type="GO" id="GO:0005524">
    <property type="term" value="F:ATP binding"/>
    <property type="evidence" value="ECO:0007669"/>
    <property type="project" value="UniProtKB-KW"/>
</dbReference>
<gene>
    <name evidence="5" type="ORF">DIT26_01560</name>
</gene>
<sequence length="229" mass="25695">MHLRIDNLHKGFDGEKIIDGLSYSLEDDFFLTILGSSGSGKTTLLRIISGILKPERGTVEVDSERLGFVFQDDRLIPWLTAAQNISIVAPESNPVEFLSFVGLKGQGDKYPSQLSGGMKRRLNIARALAFNPDLILMDEPFGSLDVVIKDRLIDDIQKIWIDRKISVIMVTHDPSEAARLSTEIMLVRDKFSNIESIHLGNPIERSPDEIDRIARNLLSRMKESSSFVQ</sequence>
<evidence type="ECO:0000256" key="2">
    <source>
        <dbReference type="ARBA" id="ARBA00022741"/>
    </source>
</evidence>
<evidence type="ECO:0000256" key="3">
    <source>
        <dbReference type="ARBA" id="ARBA00022840"/>
    </source>
</evidence>
<comment type="caution">
    <text evidence="5">The sequence shown here is derived from an EMBL/GenBank/DDBJ whole genome shotgun (WGS) entry which is preliminary data.</text>
</comment>
<accession>A0A3D3TMH1</accession>
<dbReference type="PROSITE" id="PS00211">
    <property type="entry name" value="ABC_TRANSPORTER_1"/>
    <property type="match status" value="1"/>
</dbReference>
<keyword evidence="3 5" id="KW-0067">ATP-binding</keyword>
<dbReference type="InterPro" id="IPR050166">
    <property type="entry name" value="ABC_transporter_ATP-bind"/>
</dbReference>
<evidence type="ECO:0000313" key="5">
    <source>
        <dbReference type="EMBL" id="HCO69265.1"/>
    </source>
</evidence>
<dbReference type="PANTHER" id="PTHR42788:SF13">
    <property type="entry name" value="ALIPHATIC SULFONATES IMPORT ATP-BINDING PROTEIN SSUB"/>
    <property type="match status" value="1"/>
</dbReference>
<dbReference type="Pfam" id="PF00005">
    <property type="entry name" value="ABC_tran"/>
    <property type="match status" value="1"/>
</dbReference>
<evidence type="ECO:0000259" key="4">
    <source>
        <dbReference type="PROSITE" id="PS50893"/>
    </source>
</evidence>
<dbReference type="InterPro" id="IPR027417">
    <property type="entry name" value="P-loop_NTPase"/>
</dbReference>
<proteinExistence type="predicted"/>
<evidence type="ECO:0000313" key="6">
    <source>
        <dbReference type="Proteomes" id="UP000264215"/>
    </source>
</evidence>
<organism evidence="5 6">
    <name type="scientific">Mesotoga infera</name>
    <dbReference type="NCBI Taxonomy" id="1236046"/>
    <lineage>
        <taxon>Bacteria</taxon>
        <taxon>Thermotogati</taxon>
        <taxon>Thermotogota</taxon>
        <taxon>Thermotogae</taxon>
        <taxon>Kosmotogales</taxon>
        <taxon>Kosmotogaceae</taxon>
        <taxon>Mesotoga</taxon>
    </lineage>
</organism>
<keyword evidence="1" id="KW-0813">Transport</keyword>
<evidence type="ECO:0000256" key="1">
    <source>
        <dbReference type="ARBA" id="ARBA00022448"/>
    </source>
</evidence>
<keyword evidence="2" id="KW-0547">Nucleotide-binding</keyword>
<dbReference type="EMBL" id="DQBS01000039">
    <property type="protein sequence ID" value="HCO69265.1"/>
    <property type="molecule type" value="Genomic_DNA"/>
</dbReference>
<dbReference type="InterPro" id="IPR003593">
    <property type="entry name" value="AAA+_ATPase"/>
</dbReference>
<dbReference type="InterPro" id="IPR003439">
    <property type="entry name" value="ABC_transporter-like_ATP-bd"/>
</dbReference>
<dbReference type="SMART" id="SM00382">
    <property type="entry name" value="AAA"/>
    <property type="match status" value="1"/>
</dbReference>
<dbReference type="InterPro" id="IPR017871">
    <property type="entry name" value="ABC_transporter-like_CS"/>
</dbReference>
<name>A0A3D3TMH1_9BACT</name>
<feature type="domain" description="ABC transporter" evidence="4">
    <location>
        <begin position="3"/>
        <end position="214"/>
    </location>
</feature>
<dbReference type="PROSITE" id="PS50893">
    <property type="entry name" value="ABC_TRANSPORTER_2"/>
    <property type="match status" value="1"/>
</dbReference>
<dbReference type="Gene3D" id="3.40.50.300">
    <property type="entry name" value="P-loop containing nucleotide triphosphate hydrolases"/>
    <property type="match status" value="1"/>
</dbReference>
<dbReference type="AlphaFoldDB" id="A0A3D3TMH1"/>
<dbReference type="PANTHER" id="PTHR42788">
    <property type="entry name" value="TAURINE IMPORT ATP-BINDING PROTEIN-RELATED"/>
    <property type="match status" value="1"/>
</dbReference>